<feature type="domain" description="Inositol 1,3,4-trisphosphate 5/6-kinase ATP-grasp" evidence="11">
    <location>
        <begin position="146"/>
        <end position="356"/>
    </location>
</feature>
<dbReference type="SUPFAM" id="SSF56059">
    <property type="entry name" value="Glutathione synthetase ATP-binding domain-like"/>
    <property type="match status" value="1"/>
</dbReference>
<comment type="cofactor">
    <cofactor evidence="8 10">
        <name>Mg(2+)</name>
        <dbReference type="ChEBI" id="CHEBI:18420"/>
    </cofactor>
    <text evidence="8 10">Binds 2 magnesium ions per subunit.</text>
</comment>
<dbReference type="GO" id="GO:0005524">
    <property type="term" value="F:ATP binding"/>
    <property type="evidence" value="ECO:0007669"/>
    <property type="project" value="UniProtKB-KW"/>
</dbReference>
<sequence>MMEVVTHKPLVVGVIFPAKKIARLQEVLGNESDGVRFVLIDLQAATPPGASATDAELKAAATRLSSIYGPLDALLHKLAHDMVFAGLGDGDAAARVRLVQEFLRQNPSVQVVDPMDSVQLLTDRHAACQMLQTLEKAKEGGGLQAFKVPTFQVVGSQEQFETLHKSLNEGETRLPLICKSVEACATDRSHMMSVITKREDLHYVEYPALYQVELDMLVVVAAIVGEFINHSSRLFKGYVLGDIINVAERRSLPNLVAGSAQHVHFNTQENYPTTKDFHPHDNHTSQEDTINGRTQNDIFAAVRAIGKRLRDQLKLTLFGFDVIVADDTQDLYVIDVNYFPSYREMDDLSAILRQHMKHMCGRQ</sequence>
<evidence type="ECO:0000256" key="6">
    <source>
        <dbReference type="ARBA" id="ARBA00022840"/>
    </source>
</evidence>
<feature type="binding site" evidence="9">
    <location>
        <position position="337"/>
    </location>
    <ligand>
        <name>1D-myo-inositol 1,3,4-trisphosphate</name>
        <dbReference type="ChEBI" id="CHEBI:58414"/>
    </ligand>
</feature>
<feature type="binding site" evidence="9">
    <location>
        <position position="179"/>
    </location>
    <ligand>
        <name>1D-myo-inositol 1,3,4,6-tetrakisphosphate</name>
        <dbReference type="ChEBI" id="CHEBI:57660"/>
    </ligand>
</feature>
<evidence type="ECO:0000256" key="10">
    <source>
        <dbReference type="PIRSR" id="PIRSR038186-2"/>
    </source>
</evidence>
<dbReference type="Proteomes" id="UP000785171">
    <property type="component" value="Unassembled WGS sequence"/>
</dbReference>
<dbReference type="EMBL" id="JPWU03000119">
    <property type="protein sequence ID" value="KAG2525678.1"/>
    <property type="molecule type" value="Genomic_DNA"/>
</dbReference>
<proteinExistence type="inferred from homology"/>
<evidence type="ECO:0000313" key="13">
    <source>
        <dbReference type="EMBL" id="KAG2525678.1"/>
    </source>
</evidence>
<comment type="caution">
    <text evidence="14">The sequence shown here is derived from an EMBL/GenBank/DDBJ whole genome shotgun (WGS) entry which is preliminary data.</text>
</comment>
<dbReference type="InterPro" id="IPR008656">
    <property type="entry name" value="Inositol_tetrakis-P_1-kinase"/>
</dbReference>
<dbReference type="InterPro" id="IPR040464">
    <property type="entry name" value="InsP(3)kin_ATP-grasp"/>
</dbReference>
<dbReference type="GO" id="GO:0052726">
    <property type="term" value="F:inositol-1,3,4-trisphosphate 5-kinase activity"/>
    <property type="evidence" value="ECO:0007669"/>
    <property type="project" value="InterPro"/>
</dbReference>
<evidence type="ECO:0000256" key="8">
    <source>
        <dbReference type="PIRNR" id="PIRNR038186"/>
    </source>
</evidence>
<dbReference type="Proteomes" id="UP000285883">
    <property type="component" value="Unassembled WGS sequence"/>
</dbReference>
<evidence type="ECO:0000313" key="15">
    <source>
        <dbReference type="EMBL" id="RLN81447.1"/>
    </source>
</evidence>
<dbReference type="PIRSF" id="PIRSF038186">
    <property type="entry name" value="ITPK"/>
    <property type="match status" value="1"/>
</dbReference>
<reference evidence="16 17" key="2">
    <citation type="submission" date="2018-07" db="EMBL/GenBank/DDBJ databases">
        <title>Genome sequencing of oomycete isolates from Chile give support for New Zealand origin for Phytophthora kernoviae and make available the first Nothophytophthora sp. genome.</title>
        <authorList>
            <person name="Studholme D.J."/>
            <person name="Sanfuentes E."/>
            <person name="Panda P."/>
            <person name="Hill R."/>
            <person name="Sambles C."/>
            <person name="Grant M."/>
            <person name="Williams N.M."/>
            <person name="Mcdougal R.L."/>
        </authorList>
    </citation>
    <scope>NUCLEOTIDE SEQUENCE [LARGE SCALE GENOMIC DNA]</scope>
    <source>
        <strain evidence="14">Chile2</strain>
        <strain evidence="15">Chile4</strain>
    </source>
</reference>
<dbReference type="PANTHER" id="PTHR14217">
    <property type="entry name" value="INOSITOL-TETRAKISPHOSPHATE 1-KINASE"/>
    <property type="match status" value="1"/>
</dbReference>
<keyword evidence="7 8" id="KW-0460">Magnesium</keyword>
<evidence type="ECO:0000256" key="7">
    <source>
        <dbReference type="ARBA" id="ARBA00022842"/>
    </source>
</evidence>
<dbReference type="GO" id="GO:0005737">
    <property type="term" value="C:cytoplasm"/>
    <property type="evidence" value="ECO:0007669"/>
    <property type="project" value="TreeGrafter"/>
</dbReference>
<dbReference type="STRING" id="325452.A0A3R7FWN5"/>
<evidence type="ECO:0000256" key="1">
    <source>
        <dbReference type="ARBA" id="ARBA00009601"/>
    </source>
</evidence>
<dbReference type="PANTHER" id="PTHR14217:SF1">
    <property type="entry name" value="INOSITOL-TETRAKISPHOSPHATE 1-KINASE"/>
    <property type="match status" value="1"/>
</dbReference>
<dbReference type="Proteomes" id="UP000285624">
    <property type="component" value="Unassembled WGS sequence"/>
</dbReference>
<organism evidence="14 17">
    <name type="scientific">Phytophthora kernoviae</name>
    <dbReference type="NCBI Taxonomy" id="325452"/>
    <lineage>
        <taxon>Eukaryota</taxon>
        <taxon>Sar</taxon>
        <taxon>Stramenopiles</taxon>
        <taxon>Oomycota</taxon>
        <taxon>Peronosporomycetes</taxon>
        <taxon>Peronosporales</taxon>
        <taxon>Peronosporaceae</taxon>
        <taxon>Phytophthora</taxon>
    </lineage>
</organism>
<dbReference type="AlphaFoldDB" id="A0A3R7FWN5"/>
<keyword evidence="16" id="KW-1185">Reference proteome</keyword>
<evidence type="ECO:0000256" key="4">
    <source>
        <dbReference type="ARBA" id="ARBA00022741"/>
    </source>
</evidence>
<evidence type="ECO:0000256" key="5">
    <source>
        <dbReference type="ARBA" id="ARBA00022777"/>
    </source>
</evidence>
<protein>
    <recommendedName>
        <fullName evidence="8">Inositol-tetrakisphosphate 1-kinase</fullName>
        <ecNumber evidence="8">2.7.1.134</ecNumber>
    </recommendedName>
</protein>
<feature type="binding site" evidence="10">
    <location>
        <position position="321"/>
    </location>
    <ligand>
        <name>Mg(2+)</name>
        <dbReference type="ChEBI" id="CHEBI:18420"/>
        <label>1</label>
    </ligand>
</feature>
<dbReference type="GO" id="GO:0032957">
    <property type="term" value="P:inositol trisphosphate metabolic process"/>
    <property type="evidence" value="ECO:0007669"/>
    <property type="project" value="InterPro"/>
</dbReference>
<dbReference type="EMBL" id="MAYM02002182">
    <property type="protein sequence ID" value="RLN02595.1"/>
    <property type="molecule type" value="Genomic_DNA"/>
</dbReference>
<dbReference type="Gene3D" id="3.30.470.20">
    <property type="entry name" value="ATP-grasp fold, B domain"/>
    <property type="match status" value="1"/>
</dbReference>
<feature type="binding site" evidence="9">
    <location>
        <position position="341"/>
    </location>
    <ligand>
        <name>1D-myo-inositol 1,3,4-trisphosphate</name>
        <dbReference type="ChEBI" id="CHEBI:58414"/>
    </ligand>
</feature>
<comment type="similarity">
    <text evidence="1 8">Belongs to the ITPK1 family.</text>
</comment>
<dbReference type="GO" id="GO:0052725">
    <property type="term" value="F:inositol-1,3,4-trisphosphate 6-kinase activity"/>
    <property type="evidence" value="ECO:0007669"/>
    <property type="project" value="InterPro"/>
</dbReference>
<keyword evidence="4 8" id="KW-0547">Nucleotide-binding</keyword>
<feature type="binding site" evidence="10">
    <location>
        <position position="335"/>
    </location>
    <ligand>
        <name>Mg(2+)</name>
        <dbReference type="ChEBI" id="CHEBI:18420"/>
        <label>1</label>
    </ligand>
</feature>
<feature type="binding site" evidence="10">
    <location>
        <position position="335"/>
    </location>
    <ligand>
        <name>Mg(2+)</name>
        <dbReference type="ChEBI" id="CHEBI:18420"/>
        <label>2</label>
    </ligand>
</feature>
<feature type="binding site" evidence="9">
    <location>
        <position position="251"/>
    </location>
    <ligand>
        <name>ATP</name>
        <dbReference type="ChEBI" id="CHEBI:30616"/>
    </ligand>
</feature>
<evidence type="ECO:0000313" key="16">
    <source>
        <dbReference type="Proteomes" id="UP000285624"/>
    </source>
</evidence>
<evidence type="ECO:0000256" key="9">
    <source>
        <dbReference type="PIRSR" id="PIRSR038186-1"/>
    </source>
</evidence>
<feature type="binding site" evidence="9">
    <location>
        <position position="124"/>
    </location>
    <ligand>
        <name>ATP</name>
        <dbReference type="ChEBI" id="CHEBI:30616"/>
    </ligand>
</feature>
<dbReference type="GO" id="GO:0047325">
    <property type="term" value="F:inositol-3,4,5,6-tetrakisphosphate 1-kinase activity"/>
    <property type="evidence" value="ECO:0007669"/>
    <property type="project" value="UniProtKB-EC"/>
</dbReference>
<gene>
    <name evidence="14" type="ORF">BBI17_003414</name>
    <name evidence="15" type="ORF">BBO99_00003690</name>
    <name evidence="12" type="ORF">JM16_003195</name>
    <name evidence="13" type="ORF">JM18_003065</name>
</gene>
<dbReference type="Pfam" id="PF05770">
    <property type="entry name" value="Ins134_P3_kin"/>
    <property type="match status" value="1"/>
</dbReference>
<evidence type="ECO:0000256" key="2">
    <source>
        <dbReference type="ARBA" id="ARBA00022679"/>
    </source>
</evidence>
<dbReference type="EMBL" id="MBDN02000079">
    <property type="protein sequence ID" value="RLN81447.1"/>
    <property type="molecule type" value="Genomic_DNA"/>
</dbReference>
<comment type="function">
    <text evidence="8">Kinase that can phosphorylate various inositol polyphosphate such as Ins(3,4,5,6)P4 or Ins(1,3,4)P3.</text>
</comment>
<reference evidence="12" key="1">
    <citation type="journal article" date="2015" name="Genom Data">
        <title>Genome sequences of six Phytophthora species associated with forests in New Zealand.</title>
        <authorList>
            <person name="Studholme D.J."/>
            <person name="McDougal R.L."/>
            <person name="Sambles C."/>
            <person name="Hansen E."/>
            <person name="Hardy G."/>
            <person name="Grant M."/>
            <person name="Ganley R.J."/>
            <person name="Williams N.M."/>
        </authorList>
    </citation>
    <scope>NUCLEOTIDE SEQUENCE</scope>
    <source>
        <strain evidence="12">NZFS 2646</strain>
        <strain evidence="13">NZFS 3630</strain>
    </source>
</reference>
<reference evidence="12" key="3">
    <citation type="submission" date="2020-06" db="EMBL/GenBank/DDBJ databases">
        <authorList>
            <person name="Studholme D.J."/>
        </authorList>
    </citation>
    <scope>NUCLEOTIDE SEQUENCE</scope>
    <source>
        <strain evidence="12">NZFS 2646</strain>
        <strain evidence="13">NZFS 3630</strain>
    </source>
</reference>
<keyword evidence="5 8" id="KW-0418">Kinase</keyword>
<keyword evidence="3 8" id="KW-0479">Metal-binding</keyword>
<accession>A0A3R7FWN5</accession>
<dbReference type="Proteomes" id="UP000792063">
    <property type="component" value="Unassembled WGS sequence"/>
</dbReference>
<keyword evidence="6 8" id="KW-0067">ATP-binding</keyword>
<feature type="binding site" evidence="9">
    <location>
        <position position="190"/>
    </location>
    <ligand>
        <name>1D-myo-inositol 1,3,4-trisphosphate</name>
        <dbReference type="ChEBI" id="CHEBI:58414"/>
    </ligand>
</feature>
<evidence type="ECO:0000313" key="14">
    <source>
        <dbReference type="EMBL" id="RLN02595.1"/>
    </source>
</evidence>
<name>A0A3R7FWN5_9STRA</name>
<evidence type="ECO:0000313" key="12">
    <source>
        <dbReference type="EMBL" id="KAG2523883.1"/>
    </source>
</evidence>
<feature type="binding site" evidence="9">
    <location>
        <position position="236"/>
    </location>
    <ligand>
        <name>1D-myo-inositol 1,3,4-trisphosphate</name>
        <dbReference type="ChEBI" id="CHEBI:58414"/>
    </ligand>
</feature>
<dbReference type="EC" id="2.7.1.134" evidence="8"/>
<dbReference type="EMBL" id="JPWV03000128">
    <property type="protein sequence ID" value="KAG2523883.1"/>
    <property type="molecule type" value="Genomic_DNA"/>
</dbReference>
<feature type="binding site" evidence="9">
    <location>
        <begin position="211"/>
        <end position="236"/>
    </location>
    <ligand>
        <name>ATP</name>
        <dbReference type="ChEBI" id="CHEBI:30616"/>
    </ligand>
</feature>
<comment type="catalytic activity">
    <reaction evidence="8">
        <text>1D-myo-inositol 3,4,5,6-tetrakisphosphate + ATP = 1D-myo-inositol 1,3,4,5,6-pentakisphosphate + ADP + H(+)</text>
        <dbReference type="Rhea" id="RHEA:12452"/>
        <dbReference type="ChEBI" id="CHEBI:15378"/>
        <dbReference type="ChEBI" id="CHEBI:30616"/>
        <dbReference type="ChEBI" id="CHEBI:57539"/>
        <dbReference type="ChEBI" id="CHEBI:57733"/>
        <dbReference type="ChEBI" id="CHEBI:456216"/>
        <dbReference type="EC" id="2.7.1.134"/>
    </reaction>
</comment>
<dbReference type="GO" id="GO:0000287">
    <property type="term" value="F:magnesium ion binding"/>
    <property type="evidence" value="ECO:0007669"/>
    <property type="project" value="InterPro"/>
</dbReference>
<evidence type="ECO:0000256" key="3">
    <source>
        <dbReference type="ARBA" id="ARBA00022723"/>
    </source>
</evidence>
<keyword evidence="2 8" id="KW-0808">Transferase</keyword>
<comment type="subunit">
    <text evidence="8">Monomer.</text>
</comment>
<evidence type="ECO:0000313" key="17">
    <source>
        <dbReference type="Proteomes" id="UP000285883"/>
    </source>
</evidence>
<feature type="binding site" evidence="10">
    <location>
        <position position="337"/>
    </location>
    <ligand>
        <name>Mg(2+)</name>
        <dbReference type="ChEBI" id="CHEBI:18420"/>
        <label>2</label>
    </ligand>
</feature>
<evidence type="ECO:0000259" key="11">
    <source>
        <dbReference type="Pfam" id="PF05770"/>
    </source>
</evidence>